<evidence type="ECO:0000313" key="1">
    <source>
        <dbReference type="EMBL" id="GKG98459.1"/>
    </source>
</evidence>
<gene>
    <name evidence="1" type="ORF">CE91St55_04410</name>
    <name evidence="2" type="ORF">DXD79_32190</name>
</gene>
<dbReference type="EMBL" id="QSON01000032">
    <property type="protein sequence ID" value="RGI95325.1"/>
    <property type="molecule type" value="Genomic_DNA"/>
</dbReference>
<evidence type="ECO:0000313" key="2">
    <source>
        <dbReference type="EMBL" id="RGI95325.1"/>
    </source>
</evidence>
<comment type="caution">
    <text evidence="2">The sequence shown here is derived from an EMBL/GenBank/DDBJ whole genome shotgun (WGS) entry which is preliminary data.</text>
</comment>
<reference evidence="1" key="2">
    <citation type="submission" date="2022-01" db="EMBL/GenBank/DDBJ databases">
        <title>Novel bile acid biosynthetic pathways are enriched in the microbiome of centenarians.</title>
        <authorList>
            <person name="Sato Y."/>
            <person name="Atarashi K."/>
            <person name="Plichta R.D."/>
            <person name="Arai Y."/>
            <person name="Sasajima S."/>
            <person name="Kearney M.S."/>
            <person name="Suda W."/>
            <person name="Takeshita K."/>
            <person name="Sasaki T."/>
            <person name="Okamoto S."/>
            <person name="Skelly N.A."/>
            <person name="Okamura Y."/>
            <person name="Vlamakis H."/>
            <person name="Li Y."/>
            <person name="Tanoue T."/>
            <person name="Takei H."/>
            <person name="Nittono H."/>
            <person name="Narushima S."/>
            <person name="Irie J."/>
            <person name="Itoh H."/>
            <person name="Moriya K."/>
            <person name="Sugiura Y."/>
            <person name="Suematsu M."/>
            <person name="Moritoki N."/>
            <person name="Shibata S."/>
            <person name="Littman R.D."/>
            <person name="Fischbach A.M."/>
            <person name="Uwamino Y."/>
            <person name="Inoue T."/>
            <person name="Honda A."/>
            <person name="Hattori M."/>
            <person name="Murai T."/>
            <person name="Xavier J.R."/>
            <person name="Hirose N."/>
            <person name="Honda K."/>
        </authorList>
    </citation>
    <scope>NUCLEOTIDE SEQUENCE</scope>
    <source>
        <strain evidence="1">CE91-St55</strain>
    </source>
</reference>
<dbReference type="RefSeq" id="WP_117633583.1">
    <property type="nucleotide sequence ID" value="NZ_BQNJ01000001.1"/>
</dbReference>
<name>A0A374NWP7_9FIRM</name>
<protein>
    <submittedName>
        <fullName evidence="2">Uncharacterized protein</fullName>
    </submittedName>
</protein>
<evidence type="ECO:0000313" key="3">
    <source>
        <dbReference type="Proteomes" id="UP000263014"/>
    </source>
</evidence>
<dbReference type="Proteomes" id="UP001055091">
    <property type="component" value="Unassembled WGS sequence"/>
</dbReference>
<dbReference type="AlphaFoldDB" id="A0A374NWP7"/>
<accession>A0A374NWP7</accession>
<dbReference type="EMBL" id="BQNJ01000001">
    <property type="protein sequence ID" value="GKG98459.1"/>
    <property type="molecule type" value="Genomic_DNA"/>
</dbReference>
<dbReference type="Proteomes" id="UP000263014">
    <property type="component" value="Unassembled WGS sequence"/>
</dbReference>
<sequence length="78" mass="9035">MKVTIEIDEDELQKAIIDMVAKECARAYFKRDEYKGIEKAVKEVIYSQKEELLSRCVDKASAELTRKALPKLLEKLTE</sequence>
<reference evidence="2 3" key="1">
    <citation type="submission" date="2018-08" db="EMBL/GenBank/DDBJ databases">
        <title>A genome reference for cultivated species of the human gut microbiota.</title>
        <authorList>
            <person name="Zou Y."/>
            <person name="Xue W."/>
            <person name="Luo G."/>
        </authorList>
    </citation>
    <scope>NUCLEOTIDE SEQUENCE [LARGE SCALE GENOMIC DNA]</scope>
    <source>
        <strain evidence="2 3">TM09-12</strain>
    </source>
</reference>
<organism evidence="2 3">
    <name type="scientific">Hungatella hathewayi</name>
    <dbReference type="NCBI Taxonomy" id="154046"/>
    <lineage>
        <taxon>Bacteria</taxon>
        <taxon>Bacillati</taxon>
        <taxon>Bacillota</taxon>
        <taxon>Clostridia</taxon>
        <taxon>Lachnospirales</taxon>
        <taxon>Lachnospiraceae</taxon>
        <taxon>Hungatella</taxon>
    </lineage>
</organism>
<proteinExistence type="predicted"/>